<protein>
    <submittedName>
        <fullName evidence="1">Uncharacterized protein</fullName>
    </submittedName>
</protein>
<evidence type="ECO:0000313" key="1">
    <source>
        <dbReference type="EMBL" id="QTA90922.1"/>
    </source>
</evidence>
<dbReference type="EMBL" id="CP061800">
    <property type="protein sequence ID" value="QTA90922.1"/>
    <property type="molecule type" value="Genomic_DNA"/>
</dbReference>
<name>A0A975BSI5_9BACT</name>
<proteinExistence type="predicted"/>
<accession>A0A975BSI5</accession>
<reference evidence="1" key="1">
    <citation type="journal article" date="2021" name="Microb. Physiol.">
        <title>Proteogenomic Insights into the Physiology of Marine, Sulfate-Reducing, Filamentous Desulfonema limicola and Desulfonema magnum.</title>
        <authorList>
            <person name="Schnaars V."/>
            <person name="Wohlbrand L."/>
            <person name="Scheve S."/>
            <person name="Hinrichs C."/>
            <person name="Reinhardt R."/>
            <person name="Rabus R."/>
        </authorList>
    </citation>
    <scope>NUCLEOTIDE SEQUENCE</scope>
    <source>
        <strain evidence="1">4be13</strain>
    </source>
</reference>
<sequence>MTVFRPRRDSLTAGRLNQLFLFAYFPPFDRLMGCLRLRFPLFVPAPFDRLRERGQKAETREQNRVKTVAKSDIFRRFSLTDSAIIQLIAKSADISFVNDFRWSFLNPLSSEI</sequence>
<organism evidence="1 2">
    <name type="scientific">Desulfonema magnum</name>
    <dbReference type="NCBI Taxonomy" id="45655"/>
    <lineage>
        <taxon>Bacteria</taxon>
        <taxon>Pseudomonadati</taxon>
        <taxon>Thermodesulfobacteriota</taxon>
        <taxon>Desulfobacteria</taxon>
        <taxon>Desulfobacterales</taxon>
        <taxon>Desulfococcaceae</taxon>
        <taxon>Desulfonema</taxon>
    </lineage>
</organism>
<evidence type="ECO:0000313" key="2">
    <source>
        <dbReference type="Proteomes" id="UP000663722"/>
    </source>
</evidence>
<keyword evidence="2" id="KW-1185">Reference proteome</keyword>
<dbReference type="AlphaFoldDB" id="A0A975BSI5"/>
<dbReference type="KEGG" id="dmm:dnm_069840"/>
<gene>
    <name evidence="1" type="ORF">dnm_069840</name>
</gene>
<dbReference type="Proteomes" id="UP000663722">
    <property type="component" value="Chromosome"/>
</dbReference>